<proteinExistence type="predicted"/>
<gene>
    <name evidence="2" type="ORF">ARMSODRAFT_844126</name>
</gene>
<evidence type="ECO:0000259" key="1">
    <source>
        <dbReference type="Pfam" id="PF20209"/>
    </source>
</evidence>
<evidence type="ECO:0000313" key="2">
    <source>
        <dbReference type="EMBL" id="PBK59990.1"/>
    </source>
</evidence>
<dbReference type="STRING" id="1076256.A0A2H3AQS0"/>
<feature type="non-terminal residue" evidence="2">
    <location>
        <position position="1"/>
    </location>
</feature>
<dbReference type="EMBL" id="KZ293494">
    <property type="protein sequence ID" value="PBK59990.1"/>
    <property type="molecule type" value="Genomic_DNA"/>
</dbReference>
<protein>
    <recommendedName>
        <fullName evidence="1">DUF6570 domain-containing protein</fullName>
    </recommendedName>
</protein>
<accession>A0A2H3AQS0</accession>
<reference evidence="3" key="1">
    <citation type="journal article" date="2017" name="Nat. Ecol. Evol.">
        <title>Genome expansion and lineage-specific genetic innovations in the forest pathogenic fungi Armillaria.</title>
        <authorList>
            <person name="Sipos G."/>
            <person name="Prasanna A.N."/>
            <person name="Walter M.C."/>
            <person name="O'Connor E."/>
            <person name="Balint B."/>
            <person name="Krizsan K."/>
            <person name="Kiss B."/>
            <person name="Hess J."/>
            <person name="Varga T."/>
            <person name="Slot J."/>
            <person name="Riley R."/>
            <person name="Boka B."/>
            <person name="Rigling D."/>
            <person name="Barry K."/>
            <person name="Lee J."/>
            <person name="Mihaltcheva S."/>
            <person name="LaButti K."/>
            <person name="Lipzen A."/>
            <person name="Waldron R."/>
            <person name="Moloney N.M."/>
            <person name="Sperisen C."/>
            <person name="Kredics L."/>
            <person name="Vagvoelgyi C."/>
            <person name="Patrignani A."/>
            <person name="Fitzpatrick D."/>
            <person name="Nagy I."/>
            <person name="Doyle S."/>
            <person name="Anderson J.B."/>
            <person name="Grigoriev I.V."/>
            <person name="Gueldener U."/>
            <person name="Muensterkoetter M."/>
            <person name="Nagy L.G."/>
        </authorList>
    </citation>
    <scope>NUCLEOTIDE SEQUENCE [LARGE SCALE GENOMIC DNA]</scope>
    <source>
        <strain evidence="3">28-4</strain>
    </source>
</reference>
<dbReference type="Proteomes" id="UP000218334">
    <property type="component" value="Unassembled WGS sequence"/>
</dbReference>
<organism evidence="2 3">
    <name type="scientific">Armillaria solidipes</name>
    <dbReference type="NCBI Taxonomy" id="1076256"/>
    <lineage>
        <taxon>Eukaryota</taxon>
        <taxon>Fungi</taxon>
        <taxon>Dikarya</taxon>
        <taxon>Basidiomycota</taxon>
        <taxon>Agaricomycotina</taxon>
        <taxon>Agaricomycetes</taxon>
        <taxon>Agaricomycetidae</taxon>
        <taxon>Agaricales</taxon>
        <taxon>Marasmiineae</taxon>
        <taxon>Physalacriaceae</taxon>
        <taxon>Armillaria</taxon>
    </lineage>
</organism>
<feature type="domain" description="DUF6570" evidence="1">
    <location>
        <begin position="101"/>
        <end position="145"/>
    </location>
</feature>
<dbReference type="Pfam" id="PF20209">
    <property type="entry name" value="DUF6570"/>
    <property type="match status" value="1"/>
</dbReference>
<name>A0A2H3AQS0_9AGAR</name>
<dbReference type="AlphaFoldDB" id="A0A2H3AQS0"/>
<keyword evidence="3" id="KW-1185">Reference proteome</keyword>
<sequence>SYSPEPLTTHEQANILHRCVSAMQPSEFEESGYTVCGQLVPLNRLSRSKHVSCFFSVLNNDACTRKEQSSVSELVACLDGPVIDRTTDLICLDCRASVHKGVVPKNAFTGDLWLGEIPKVLSHLSFVERMLISYVHHNCCFVRVALAG</sequence>
<feature type="non-terminal residue" evidence="2">
    <location>
        <position position="148"/>
    </location>
</feature>
<evidence type="ECO:0000313" key="3">
    <source>
        <dbReference type="Proteomes" id="UP000218334"/>
    </source>
</evidence>
<dbReference type="InterPro" id="IPR046700">
    <property type="entry name" value="DUF6570"/>
</dbReference>